<evidence type="ECO:0000313" key="2">
    <source>
        <dbReference type="Proteomes" id="UP000290958"/>
    </source>
</evidence>
<dbReference type="RefSeq" id="WP_129402641.1">
    <property type="nucleotide sequence ID" value="NZ_SBKP01000001.1"/>
</dbReference>
<dbReference type="Proteomes" id="UP000290958">
    <property type="component" value="Unassembled WGS sequence"/>
</dbReference>
<gene>
    <name evidence="1" type="ORF">EQG66_00765</name>
</gene>
<proteinExistence type="predicted"/>
<dbReference type="SUPFAM" id="SSF69118">
    <property type="entry name" value="AhpD-like"/>
    <property type="match status" value="1"/>
</dbReference>
<organism evidence="1 2">
    <name type="scientific">Sphingobium fluviale</name>
    <dbReference type="NCBI Taxonomy" id="2506423"/>
    <lineage>
        <taxon>Bacteria</taxon>
        <taxon>Pseudomonadati</taxon>
        <taxon>Pseudomonadota</taxon>
        <taxon>Alphaproteobacteria</taxon>
        <taxon>Sphingomonadales</taxon>
        <taxon>Sphingomonadaceae</taxon>
        <taxon>Sphingobium</taxon>
    </lineage>
</organism>
<dbReference type="OrthoDB" id="287782at2"/>
<dbReference type="EMBL" id="SBKP01000001">
    <property type="protein sequence ID" value="RXR30857.1"/>
    <property type="molecule type" value="Genomic_DNA"/>
</dbReference>
<evidence type="ECO:0000313" key="1">
    <source>
        <dbReference type="EMBL" id="RXR30857.1"/>
    </source>
</evidence>
<comment type="caution">
    <text evidence="1">The sequence shown here is derived from an EMBL/GenBank/DDBJ whole genome shotgun (WGS) entry which is preliminary data.</text>
</comment>
<accession>A0A4Q1KM56</accession>
<dbReference type="AlphaFoldDB" id="A0A4Q1KM56"/>
<keyword evidence="2" id="KW-1185">Reference proteome</keyword>
<name>A0A4Q1KM56_9SPHN</name>
<reference evidence="2" key="1">
    <citation type="submission" date="2019-01" db="EMBL/GenBank/DDBJ databases">
        <title>Cytophagaceae bacterium strain CAR-16.</title>
        <authorList>
            <person name="Chen W.-M."/>
        </authorList>
    </citation>
    <scope>NUCLEOTIDE SEQUENCE [LARGE SCALE GENOMIC DNA]</scope>
    <source>
        <strain evidence="2">CHR27</strain>
    </source>
</reference>
<dbReference type="Gene3D" id="1.20.1290.10">
    <property type="entry name" value="AhpD-like"/>
    <property type="match status" value="1"/>
</dbReference>
<dbReference type="InterPro" id="IPR029032">
    <property type="entry name" value="AhpD-like"/>
</dbReference>
<evidence type="ECO:0008006" key="3">
    <source>
        <dbReference type="Google" id="ProtNLM"/>
    </source>
</evidence>
<protein>
    <recommendedName>
        <fullName evidence="3">Carboxymuconolactone decarboxylase family protein</fullName>
    </recommendedName>
</protein>
<sequence length="185" mass="20161">MMRWLVNRMFDALGRRYDYDVSYMHAMYAASPKACMRFNKVAALARHREAVPVEASEAARLAGTLAEDCGPCTQLVADMAREKDMPDDQIAAIVAGDVAAMSADTALGYRFARAIIARLPEADDLREEVRARWGDKGVLDLTLGAQMSRTYPMIKAGLGFVRSCGPIRIGSTLVAPAIHKTAHAS</sequence>